<evidence type="ECO:0008006" key="3">
    <source>
        <dbReference type="Google" id="ProtNLM"/>
    </source>
</evidence>
<dbReference type="Proteomes" id="UP000499080">
    <property type="component" value="Unassembled WGS sequence"/>
</dbReference>
<name>A0A4Y2EBW0_ARAVE</name>
<proteinExistence type="predicted"/>
<comment type="caution">
    <text evidence="1">The sequence shown here is derived from an EMBL/GenBank/DDBJ whole genome shotgun (WGS) entry which is preliminary data.</text>
</comment>
<reference evidence="1 2" key="1">
    <citation type="journal article" date="2019" name="Sci. Rep.">
        <title>Orb-weaving spider Araneus ventricosus genome elucidates the spidroin gene catalogue.</title>
        <authorList>
            <person name="Kono N."/>
            <person name="Nakamura H."/>
            <person name="Ohtoshi R."/>
            <person name="Moran D.A.P."/>
            <person name="Shinohara A."/>
            <person name="Yoshida Y."/>
            <person name="Fujiwara M."/>
            <person name="Mori M."/>
            <person name="Tomita M."/>
            <person name="Arakawa K."/>
        </authorList>
    </citation>
    <scope>NUCLEOTIDE SEQUENCE [LARGE SCALE GENOMIC DNA]</scope>
</reference>
<evidence type="ECO:0000313" key="2">
    <source>
        <dbReference type="Proteomes" id="UP000499080"/>
    </source>
</evidence>
<dbReference type="AlphaFoldDB" id="A0A4Y2EBW0"/>
<dbReference type="EMBL" id="BGPR01000546">
    <property type="protein sequence ID" value="GBM25779.1"/>
    <property type="molecule type" value="Genomic_DNA"/>
</dbReference>
<dbReference type="OrthoDB" id="4327074at2759"/>
<gene>
    <name evidence="1" type="ORF">AVEN_188379_1</name>
</gene>
<accession>A0A4Y2EBW0</accession>
<sequence>MKTATDVGWRKCKSAANDWLSTFLQHKKSVSFSTPEATTLGRVTNFNRNNVVTFFTDFASVYYRFTLQCEGIYNVDETGVTGVQKPTKTIARKGTKQVGAMTTVERGSLVTMALAVSANGKSVPPFIFGLS</sequence>
<evidence type="ECO:0000313" key="1">
    <source>
        <dbReference type="EMBL" id="GBM25779.1"/>
    </source>
</evidence>
<organism evidence="1 2">
    <name type="scientific">Araneus ventricosus</name>
    <name type="common">Orbweaver spider</name>
    <name type="synonym">Epeira ventricosa</name>
    <dbReference type="NCBI Taxonomy" id="182803"/>
    <lineage>
        <taxon>Eukaryota</taxon>
        <taxon>Metazoa</taxon>
        <taxon>Ecdysozoa</taxon>
        <taxon>Arthropoda</taxon>
        <taxon>Chelicerata</taxon>
        <taxon>Arachnida</taxon>
        <taxon>Araneae</taxon>
        <taxon>Araneomorphae</taxon>
        <taxon>Entelegynae</taxon>
        <taxon>Araneoidea</taxon>
        <taxon>Araneidae</taxon>
        <taxon>Araneus</taxon>
    </lineage>
</organism>
<keyword evidence="2" id="KW-1185">Reference proteome</keyword>
<protein>
    <recommendedName>
        <fullName evidence="3">DDE-1 domain-containing protein</fullName>
    </recommendedName>
</protein>